<keyword evidence="1" id="KW-0001">2Fe-2S</keyword>
<dbReference type="PANTHER" id="PTHR46438">
    <property type="entry name" value="ALPHA/BETA-HYDROLASES SUPERFAMILY PROTEIN"/>
    <property type="match status" value="1"/>
</dbReference>
<dbReference type="RefSeq" id="WP_343910655.1">
    <property type="nucleotide sequence ID" value="NZ_BAAAJE010000030.1"/>
</dbReference>
<keyword evidence="8" id="KW-1185">Reference proteome</keyword>
<dbReference type="InterPro" id="IPR000073">
    <property type="entry name" value="AB_hydrolase_1"/>
</dbReference>
<dbReference type="Gene3D" id="3.40.50.1820">
    <property type="entry name" value="alpha/beta hydrolase"/>
    <property type="match status" value="1"/>
</dbReference>
<dbReference type="Gene3D" id="2.102.10.10">
    <property type="entry name" value="Rieske [2Fe-2S] iron-sulphur domain"/>
    <property type="match status" value="1"/>
</dbReference>
<dbReference type="InterPro" id="IPR000639">
    <property type="entry name" value="Epox_hydrolase-like"/>
</dbReference>
<feature type="domain" description="Rieske" evidence="6">
    <location>
        <begin position="7"/>
        <end position="108"/>
    </location>
</feature>
<dbReference type="PRINTS" id="PR00412">
    <property type="entry name" value="EPOXHYDRLASE"/>
</dbReference>
<feature type="region of interest" description="Disordered" evidence="5">
    <location>
        <begin position="414"/>
        <end position="441"/>
    </location>
</feature>
<keyword evidence="3" id="KW-0408">Iron</keyword>
<keyword evidence="2" id="KW-0479">Metal-binding</keyword>
<sequence length="441" mass="48067">MTDRTWERVCRVDEVVPGGRPVGKVVGDSGQDRDRVCVVAAEDGGYVALLDRCPHRDVALSGGIVRDGTLICPGHFWRFDLTTGQRTDLPDRGVTVYATRVVDGWVEALLPPVRPRQSMREWLLVQARSSSTEGVPVQKQPPPGPEIGTTVDVNGVRTNYHDLGSGAPVLLLHGSGPGVSAWANWRLTLPALSRRFRTLAPDLLGFGYTERPDGIRYELAGWTDHVVGFLDALGLERVSVMGNSFGGALALNLAARHPERVERLVLMGSVGVPFDLTPGLDAAWGFEPSLATMRALLDLFVHDPRLVHDDLARLRLDAATRPGVQEAYRSMFPAPRQAGIDALTVDEELIRAIECPALLVHGRDDRVIPVATSLRLHELIADSQLHTFGQCGHWVQIEHADEFNRLVSDFLEPVSDSAGGRSPAPGTRHGPSPRPSGRAER</sequence>
<proteinExistence type="predicted"/>
<dbReference type="CDD" id="cd03467">
    <property type="entry name" value="Rieske"/>
    <property type="match status" value="1"/>
</dbReference>
<dbReference type="PROSITE" id="PS51296">
    <property type="entry name" value="RIESKE"/>
    <property type="match status" value="1"/>
</dbReference>
<keyword evidence="4" id="KW-0411">Iron-sulfur</keyword>
<dbReference type="PRINTS" id="PR00111">
    <property type="entry name" value="ABHYDROLASE"/>
</dbReference>
<evidence type="ECO:0000259" key="6">
    <source>
        <dbReference type="PROSITE" id="PS51296"/>
    </source>
</evidence>
<dbReference type="Pfam" id="PF00561">
    <property type="entry name" value="Abhydrolase_1"/>
    <property type="match status" value="1"/>
</dbReference>
<accession>A0ABN1UQG4</accession>
<reference evidence="7 8" key="1">
    <citation type="journal article" date="2019" name="Int. J. Syst. Evol. Microbiol.">
        <title>The Global Catalogue of Microorganisms (GCM) 10K type strain sequencing project: providing services to taxonomists for standard genome sequencing and annotation.</title>
        <authorList>
            <consortium name="The Broad Institute Genomics Platform"/>
            <consortium name="The Broad Institute Genome Sequencing Center for Infectious Disease"/>
            <person name="Wu L."/>
            <person name="Ma J."/>
        </authorList>
    </citation>
    <scope>NUCLEOTIDE SEQUENCE [LARGE SCALE GENOMIC DNA]</scope>
    <source>
        <strain evidence="7 8">JCM 11813</strain>
    </source>
</reference>
<name>A0ABN1UQG4_9ACTN</name>
<dbReference type="SUPFAM" id="SSF50022">
    <property type="entry name" value="ISP domain"/>
    <property type="match status" value="1"/>
</dbReference>
<evidence type="ECO:0000256" key="2">
    <source>
        <dbReference type="ARBA" id="ARBA00022723"/>
    </source>
</evidence>
<dbReference type="Proteomes" id="UP001499979">
    <property type="component" value="Unassembled WGS sequence"/>
</dbReference>
<evidence type="ECO:0000256" key="1">
    <source>
        <dbReference type="ARBA" id="ARBA00022714"/>
    </source>
</evidence>
<organism evidence="7 8">
    <name type="scientific">Nocardioides aquiterrae</name>
    <dbReference type="NCBI Taxonomy" id="203799"/>
    <lineage>
        <taxon>Bacteria</taxon>
        <taxon>Bacillati</taxon>
        <taxon>Actinomycetota</taxon>
        <taxon>Actinomycetes</taxon>
        <taxon>Propionibacteriales</taxon>
        <taxon>Nocardioidaceae</taxon>
        <taxon>Nocardioides</taxon>
    </lineage>
</organism>
<dbReference type="EMBL" id="BAAAJE010000030">
    <property type="protein sequence ID" value="GAA1163029.1"/>
    <property type="molecule type" value="Genomic_DNA"/>
</dbReference>
<evidence type="ECO:0000256" key="5">
    <source>
        <dbReference type="SAM" id="MobiDB-lite"/>
    </source>
</evidence>
<protein>
    <recommendedName>
        <fullName evidence="6">Rieske domain-containing protein</fullName>
    </recommendedName>
</protein>
<evidence type="ECO:0000256" key="4">
    <source>
        <dbReference type="ARBA" id="ARBA00023014"/>
    </source>
</evidence>
<dbReference type="PANTHER" id="PTHR46438:SF11">
    <property type="entry name" value="LIPASE-RELATED"/>
    <property type="match status" value="1"/>
</dbReference>
<evidence type="ECO:0000256" key="3">
    <source>
        <dbReference type="ARBA" id="ARBA00023004"/>
    </source>
</evidence>
<dbReference type="Pfam" id="PF00355">
    <property type="entry name" value="Rieske"/>
    <property type="match status" value="1"/>
</dbReference>
<evidence type="ECO:0000313" key="8">
    <source>
        <dbReference type="Proteomes" id="UP001499979"/>
    </source>
</evidence>
<dbReference type="InterPro" id="IPR036922">
    <property type="entry name" value="Rieske_2Fe-2S_sf"/>
</dbReference>
<gene>
    <name evidence="7" type="ORF">GCM10009606_46080</name>
</gene>
<dbReference type="InterPro" id="IPR029058">
    <property type="entry name" value="AB_hydrolase_fold"/>
</dbReference>
<dbReference type="InterPro" id="IPR017941">
    <property type="entry name" value="Rieske_2Fe-2S"/>
</dbReference>
<evidence type="ECO:0000313" key="7">
    <source>
        <dbReference type="EMBL" id="GAA1163029.1"/>
    </source>
</evidence>
<comment type="caution">
    <text evidence="7">The sequence shown here is derived from an EMBL/GenBank/DDBJ whole genome shotgun (WGS) entry which is preliminary data.</text>
</comment>
<dbReference type="SUPFAM" id="SSF53474">
    <property type="entry name" value="alpha/beta-Hydrolases"/>
    <property type="match status" value="1"/>
</dbReference>